<keyword evidence="6 8" id="KW-1133">Transmembrane helix</keyword>
<evidence type="ECO:0000256" key="3">
    <source>
        <dbReference type="ARBA" id="ARBA00022448"/>
    </source>
</evidence>
<feature type="transmembrane region" description="Helical" evidence="8">
    <location>
        <begin position="38"/>
        <end position="57"/>
    </location>
</feature>
<keyword evidence="4" id="KW-1003">Cell membrane</keyword>
<gene>
    <name evidence="9" type="ORF">FHG71_16920</name>
</gene>
<feature type="transmembrane region" description="Helical" evidence="8">
    <location>
        <begin position="63"/>
        <end position="87"/>
    </location>
</feature>
<evidence type="ECO:0000313" key="10">
    <source>
        <dbReference type="Proteomes" id="UP000305709"/>
    </source>
</evidence>
<evidence type="ECO:0000256" key="4">
    <source>
        <dbReference type="ARBA" id="ARBA00022475"/>
    </source>
</evidence>
<comment type="similarity">
    <text evidence="2">Belongs to the CPA3 antiporters (TC 2.A.63) subunit F family.</text>
</comment>
<comment type="caution">
    <text evidence="9">The sequence shown here is derived from an EMBL/GenBank/DDBJ whole genome shotgun (WGS) entry which is preliminary data.</text>
</comment>
<comment type="subcellular location">
    <subcellularLocation>
        <location evidence="1">Cell membrane</location>
        <topology evidence="1">Multi-pass membrane protein</topology>
    </subcellularLocation>
</comment>
<dbReference type="PANTHER" id="PTHR34702">
    <property type="entry name" value="NA(+)/H(+) ANTIPORTER SUBUNIT F1"/>
    <property type="match status" value="1"/>
</dbReference>
<keyword evidence="7 8" id="KW-0472">Membrane</keyword>
<evidence type="ECO:0000256" key="8">
    <source>
        <dbReference type="SAM" id="Phobius"/>
    </source>
</evidence>
<proteinExistence type="inferred from homology"/>
<dbReference type="NCBIfam" id="NF004812">
    <property type="entry name" value="PRK06161.1"/>
    <property type="match status" value="1"/>
</dbReference>
<feature type="transmembrane region" description="Helical" evidence="8">
    <location>
        <begin position="6"/>
        <end position="26"/>
    </location>
</feature>
<evidence type="ECO:0000256" key="1">
    <source>
        <dbReference type="ARBA" id="ARBA00004651"/>
    </source>
</evidence>
<dbReference type="RefSeq" id="WP_139082879.1">
    <property type="nucleotide sequence ID" value="NZ_VDFV01000034.1"/>
</dbReference>
<evidence type="ECO:0000256" key="7">
    <source>
        <dbReference type="ARBA" id="ARBA00023136"/>
    </source>
</evidence>
<dbReference type="Proteomes" id="UP000305709">
    <property type="component" value="Unassembled WGS sequence"/>
</dbReference>
<keyword evidence="3" id="KW-0813">Transport</keyword>
<dbReference type="EMBL" id="VDFV01000034">
    <property type="protein sequence ID" value="TNC66292.1"/>
    <property type="molecule type" value="Genomic_DNA"/>
</dbReference>
<evidence type="ECO:0000256" key="2">
    <source>
        <dbReference type="ARBA" id="ARBA00009212"/>
    </source>
</evidence>
<organism evidence="9 10">
    <name type="scientific">Rubellimicrobium roseum</name>
    <dbReference type="NCBI Taxonomy" id="687525"/>
    <lineage>
        <taxon>Bacteria</taxon>
        <taxon>Pseudomonadati</taxon>
        <taxon>Pseudomonadota</taxon>
        <taxon>Alphaproteobacteria</taxon>
        <taxon>Rhodobacterales</taxon>
        <taxon>Roseobacteraceae</taxon>
        <taxon>Rubellimicrobium</taxon>
    </lineage>
</organism>
<protein>
    <submittedName>
        <fullName evidence="9">K+/H+ antiporter subunit F</fullName>
    </submittedName>
</protein>
<evidence type="ECO:0000313" key="9">
    <source>
        <dbReference type="EMBL" id="TNC66292.1"/>
    </source>
</evidence>
<name>A0A5C4N7E3_9RHOB</name>
<dbReference type="GO" id="GO:0005886">
    <property type="term" value="C:plasma membrane"/>
    <property type="evidence" value="ECO:0007669"/>
    <property type="project" value="UniProtKB-SubCell"/>
</dbReference>
<keyword evidence="5 8" id="KW-0812">Transmembrane</keyword>
<evidence type="ECO:0000256" key="5">
    <source>
        <dbReference type="ARBA" id="ARBA00022692"/>
    </source>
</evidence>
<dbReference type="PANTHER" id="PTHR34702:SF1">
    <property type="entry name" value="NA(+)_H(+) ANTIPORTER SUBUNIT F"/>
    <property type="match status" value="1"/>
</dbReference>
<dbReference type="Pfam" id="PF04066">
    <property type="entry name" value="MrpF_PhaF"/>
    <property type="match status" value="1"/>
</dbReference>
<accession>A0A5C4N7E3</accession>
<sequence>MSGTILTLALDVAQITLALAAVLAGWRILRGPRAQDRVLGLDTLYVTAMLLFLVTGLRYGSVFFFETAMVIGVMGFVATVALAKFLIRGEVIE</sequence>
<keyword evidence="10" id="KW-1185">Reference proteome</keyword>
<dbReference type="OrthoDB" id="9800226at2"/>
<reference evidence="9 10" key="1">
    <citation type="submission" date="2019-06" db="EMBL/GenBank/DDBJ databases">
        <authorList>
            <person name="Jiang L."/>
        </authorList>
    </citation>
    <scope>NUCLEOTIDE SEQUENCE [LARGE SCALE GENOMIC DNA]</scope>
    <source>
        <strain evidence="9 10">YIM 48858</strain>
    </source>
</reference>
<dbReference type="InterPro" id="IPR007208">
    <property type="entry name" value="MrpF/PhaF-like"/>
</dbReference>
<dbReference type="AlphaFoldDB" id="A0A5C4N7E3"/>
<evidence type="ECO:0000256" key="6">
    <source>
        <dbReference type="ARBA" id="ARBA00022989"/>
    </source>
</evidence>
<dbReference type="GO" id="GO:0015385">
    <property type="term" value="F:sodium:proton antiporter activity"/>
    <property type="evidence" value="ECO:0007669"/>
    <property type="project" value="TreeGrafter"/>
</dbReference>